<feature type="transmembrane region" description="Helical" evidence="6">
    <location>
        <begin position="97"/>
        <end position="115"/>
    </location>
</feature>
<feature type="signal peptide" evidence="7">
    <location>
        <begin position="1"/>
        <end position="22"/>
    </location>
</feature>
<feature type="chain" id="PRO_5043966374" description="RTA1 like protein-domain-containing protein" evidence="7">
    <location>
        <begin position="23"/>
        <end position="368"/>
    </location>
</feature>
<keyword evidence="9" id="KW-1185">Reference proteome</keyword>
<dbReference type="Pfam" id="PF04479">
    <property type="entry name" value="RTA1"/>
    <property type="match status" value="1"/>
</dbReference>
<dbReference type="InterPro" id="IPR007568">
    <property type="entry name" value="RTA1"/>
</dbReference>
<evidence type="ECO:0000256" key="2">
    <source>
        <dbReference type="ARBA" id="ARBA00022692"/>
    </source>
</evidence>
<feature type="compositionally biased region" description="Basic and acidic residues" evidence="5">
    <location>
        <begin position="351"/>
        <end position="362"/>
    </location>
</feature>
<feature type="compositionally biased region" description="Polar residues" evidence="5">
    <location>
        <begin position="338"/>
        <end position="350"/>
    </location>
</feature>
<evidence type="ECO:0000313" key="8">
    <source>
        <dbReference type="EMBL" id="GJN87449.1"/>
    </source>
</evidence>
<feature type="transmembrane region" description="Helical" evidence="6">
    <location>
        <begin position="205"/>
        <end position="229"/>
    </location>
</feature>
<feature type="transmembrane region" description="Helical" evidence="6">
    <location>
        <begin position="45"/>
        <end position="67"/>
    </location>
</feature>
<evidence type="ECO:0000256" key="1">
    <source>
        <dbReference type="ARBA" id="ARBA00004141"/>
    </source>
</evidence>
<keyword evidence="7" id="KW-0732">Signal</keyword>
<reference evidence="8 9" key="1">
    <citation type="submission" date="2021-12" db="EMBL/GenBank/DDBJ databases">
        <title>High titer production of polyol ester of fatty acids by Rhodotorula paludigena BS15 towards product separation-free biomass refinery.</title>
        <authorList>
            <person name="Mano J."/>
            <person name="Ono H."/>
            <person name="Tanaka T."/>
            <person name="Naito K."/>
            <person name="Sushida H."/>
            <person name="Ike M."/>
            <person name="Tokuyasu K."/>
            <person name="Kitaoka M."/>
        </authorList>
    </citation>
    <scope>NUCLEOTIDE SEQUENCE [LARGE SCALE GENOMIC DNA]</scope>
    <source>
        <strain evidence="8 9">BS15</strain>
    </source>
</reference>
<feature type="transmembrane region" description="Helical" evidence="6">
    <location>
        <begin position="127"/>
        <end position="147"/>
    </location>
</feature>
<dbReference type="Proteomes" id="UP001342314">
    <property type="component" value="Unassembled WGS sequence"/>
</dbReference>
<dbReference type="PANTHER" id="PTHR31465">
    <property type="entry name" value="PROTEIN RTA1-RELATED"/>
    <property type="match status" value="1"/>
</dbReference>
<feature type="transmembrane region" description="Helical" evidence="6">
    <location>
        <begin position="262"/>
        <end position="282"/>
    </location>
</feature>
<evidence type="ECO:0000256" key="6">
    <source>
        <dbReference type="SAM" id="Phobius"/>
    </source>
</evidence>
<keyword evidence="4 6" id="KW-0472">Membrane</keyword>
<gene>
    <name evidence="8" type="ORF">Rhopal_000398-T1</name>
</gene>
<protein>
    <recommendedName>
        <fullName evidence="10">RTA1 like protein-domain-containing protein</fullName>
    </recommendedName>
</protein>
<feature type="transmembrane region" description="Helical" evidence="6">
    <location>
        <begin position="297"/>
        <end position="317"/>
    </location>
</feature>
<dbReference type="PANTHER" id="PTHR31465:SF1">
    <property type="entry name" value="PROTEIN RTA1-RELATED"/>
    <property type="match status" value="1"/>
</dbReference>
<proteinExistence type="predicted"/>
<evidence type="ECO:0000256" key="3">
    <source>
        <dbReference type="ARBA" id="ARBA00022989"/>
    </source>
</evidence>
<evidence type="ECO:0000313" key="9">
    <source>
        <dbReference type="Proteomes" id="UP001342314"/>
    </source>
</evidence>
<comment type="caution">
    <text evidence="8">The sequence shown here is derived from an EMBL/GenBank/DDBJ whole genome shotgun (WGS) entry which is preliminary data.</text>
</comment>
<name>A0AAV5GC73_9BASI</name>
<dbReference type="AlphaFoldDB" id="A0AAV5GC73"/>
<dbReference type="GO" id="GO:0016020">
    <property type="term" value="C:membrane"/>
    <property type="evidence" value="ECO:0007669"/>
    <property type="project" value="UniProtKB-SubCell"/>
</dbReference>
<keyword evidence="2 6" id="KW-0812">Transmembrane</keyword>
<comment type="subcellular location">
    <subcellularLocation>
        <location evidence="1">Membrane</location>
        <topology evidence="1">Multi-pass membrane protein</topology>
    </subcellularLocation>
</comment>
<organism evidence="8 9">
    <name type="scientific">Rhodotorula paludigena</name>
    <dbReference type="NCBI Taxonomy" id="86838"/>
    <lineage>
        <taxon>Eukaryota</taxon>
        <taxon>Fungi</taxon>
        <taxon>Dikarya</taxon>
        <taxon>Basidiomycota</taxon>
        <taxon>Pucciniomycotina</taxon>
        <taxon>Microbotryomycetes</taxon>
        <taxon>Sporidiobolales</taxon>
        <taxon>Sporidiobolaceae</taxon>
        <taxon>Rhodotorula</taxon>
    </lineage>
</organism>
<evidence type="ECO:0000256" key="4">
    <source>
        <dbReference type="ARBA" id="ARBA00023136"/>
    </source>
</evidence>
<feature type="region of interest" description="Disordered" evidence="5">
    <location>
        <begin position="334"/>
        <end position="368"/>
    </location>
</feature>
<keyword evidence="3 6" id="KW-1133">Transmembrane helix</keyword>
<dbReference type="EMBL" id="BQKY01000001">
    <property type="protein sequence ID" value="GJN87449.1"/>
    <property type="molecule type" value="Genomic_DNA"/>
</dbReference>
<evidence type="ECO:0008006" key="10">
    <source>
        <dbReference type="Google" id="ProtNLM"/>
    </source>
</evidence>
<sequence length="368" mass="40885">MAPSLFLRVAAVAALAASGVAADGDTNTLLTADGERVIAGYFPSIPLAAVGIALYGLSTVALWWHWFRTGRKRYMLTLTISMACKIVYVAGRGEPMLTTLSRVGMTLGFILRIVYQGDVSSLGRYIAMYMFILLSPCAFLANNYLILSRLSQAMGPEAVHSLFLPAHHVGTIFIWSDVITFLLQAAGGGLTASNNADSASTGKSIALAGLAIQLASYCLFTCLLLWFGWKVRHIEIYNQDLPFRWSSYRPWGKDKIADWRPIFAAVSLACIGVLVRSFFRIVEYSEGYFGTLATEEGYFYCLDALPLWLAMSLYVLFFPPRFIEGCRDAKVEREAQRSLESGTPIQSVQTHQEKSSEVERKPKWSFRR</sequence>
<evidence type="ECO:0000256" key="5">
    <source>
        <dbReference type="SAM" id="MobiDB-lite"/>
    </source>
</evidence>
<evidence type="ECO:0000256" key="7">
    <source>
        <dbReference type="SAM" id="SignalP"/>
    </source>
</evidence>
<accession>A0AAV5GC73</accession>